<feature type="domain" description="Fibronectin type-III" evidence="2">
    <location>
        <begin position="236"/>
        <end position="326"/>
    </location>
</feature>
<dbReference type="Gene3D" id="2.60.120.260">
    <property type="entry name" value="Galactose-binding domain-like"/>
    <property type="match status" value="1"/>
</dbReference>
<dbReference type="Proteomes" id="UP000522262">
    <property type="component" value="Unassembled WGS sequence"/>
</dbReference>
<dbReference type="SUPFAM" id="SSF75005">
    <property type="entry name" value="Arabinanase/levansucrase/invertase"/>
    <property type="match status" value="1"/>
</dbReference>
<dbReference type="InterPro" id="IPR000421">
    <property type="entry name" value="FA58C"/>
</dbReference>
<dbReference type="InterPro" id="IPR008979">
    <property type="entry name" value="Galactose-bd-like_sf"/>
</dbReference>
<keyword evidence="4" id="KW-1185">Reference proteome</keyword>
<organism evidence="3 4">
    <name type="scientific">Fusarium mexicanum</name>
    <dbReference type="NCBI Taxonomy" id="751941"/>
    <lineage>
        <taxon>Eukaryota</taxon>
        <taxon>Fungi</taxon>
        <taxon>Dikarya</taxon>
        <taxon>Ascomycota</taxon>
        <taxon>Pezizomycotina</taxon>
        <taxon>Sordariomycetes</taxon>
        <taxon>Hypocreomycetidae</taxon>
        <taxon>Hypocreales</taxon>
        <taxon>Nectriaceae</taxon>
        <taxon>Fusarium</taxon>
        <taxon>Fusarium fujikuroi species complex</taxon>
    </lineage>
</organism>
<dbReference type="EMBL" id="JAAOAM010000175">
    <property type="protein sequence ID" value="KAF5541771.1"/>
    <property type="molecule type" value="Genomic_DNA"/>
</dbReference>
<dbReference type="AlphaFoldDB" id="A0A8H5IW26"/>
<reference evidence="3 4" key="1">
    <citation type="submission" date="2020-05" db="EMBL/GenBank/DDBJ databases">
        <title>Identification and distribution of gene clusters putatively required for synthesis of sphingolipid metabolism inhibitors in phylogenetically diverse species of the filamentous fungus Fusarium.</title>
        <authorList>
            <person name="Kim H.-S."/>
            <person name="Busman M."/>
            <person name="Brown D.W."/>
            <person name="Divon H."/>
            <person name="Uhlig S."/>
            <person name="Proctor R.H."/>
        </authorList>
    </citation>
    <scope>NUCLEOTIDE SEQUENCE [LARGE SCALE GENOMIC DNA]</scope>
    <source>
        <strain evidence="3 4">NRRL 53147</strain>
    </source>
</reference>
<dbReference type="Pfam" id="PF00754">
    <property type="entry name" value="F5_F8_type_C"/>
    <property type="match status" value="1"/>
</dbReference>
<dbReference type="InterPro" id="IPR036116">
    <property type="entry name" value="FN3_sf"/>
</dbReference>
<evidence type="ECO:0000259" key="1">
    <source>
        <dbReference type="PROSITE" id="PS50022"/>
    </source>
</evidence>
<dbReference type="InterPro" id="IPR003961">
    <property type="entry name" value="FN3_dom"/>
</dbReference>
<evidence type="ECO:0000313" key="3">
    <source>
        <dbReference type="EMBL" id="KAF5541771.1"/>
    </source>
</evidence>
<name>A0A8H5IW26_9HYPO</name>
<dbReference type="SUPFAM" id="SSF49785">
    <property type="entry name" value="Galactose-binding domain-like"/>
    <property type="match status" value="1"/>
</dbReference>
<comment type="caution">
    <text evidence="3">The sequence shown here is derived from an EMBL/GenBank/DDBJ whole genome shotgun (WGS) entry which is preliminary data.</text>
</comment>
<dbReference type="Gene3D" id="2.115.10.20">
    <property type="entry name" value="Glycosyl hydrolase domain, family 43"/>
    <property type="match status" value="1"/>
</dbReference>
<dbReference type="PROSITE" id="PS50853">
    <property type="entry name" value="FN3"/>
    <property type="match status" value="1"/>
</dbReference>
<sequence>MGPFTCETYSPFAHKPTGFISGAGHGSTFAAKDGNYWHVGTMAISVRHMFERRLGLWPTSFTSDGKLQTDTYLGDYPHYYDGDRGLTGWMVLSRKKKATSSSSQGSNSSMAADEDVRTWWTATSGKSGEWFQLDLNGTKTIQALQVNLADQDASTVSQITASSGGYKYKIEASTDGQSWTTIIPESATGRDSAHNYHVLPSAVQGRYVKITNSFTPNNAKFSLYDLRVFGNADIALPGQVKSGTATRNSKDGRQVSISWSAVSGADFYIVRLGIRSDMLNQNFQIYDGATTTTICTLNIGQSYVFTIDAVNESGITKGTFSGSISA</sequence>
<protein>
    <submittedName>
        <fullName evidence="3">Uncharacterized protein</fullName>
    </submittedName>
</protein>
<evidence type="ECO:0000313" key="4">
    <source>
        <dbReference type="Proteomes" id="UP000522262"/>
    </source>
</evidence>
<evidence type="ECO:0000259" key="2">
    <source>
        <dbReference type="PROSITE" id="PS50853"/>
    </source>
</evidence>
<dbReference type="Gene3D" id="2.60.40.10">
    <property type="entry name" value="Immunoglobulins"/>
    <property type="match status" value="1"/>
</dbReference>
<gene>
    <name evidence="3" type="ORF">FMEXI_7819</name>
</gene>
<feature type="domain" description="F5/8 type C" evidence="1">
    <location>
        <begin position="79"/>
        <end position="231"/>
    </location>
</feature>
<dbReference type="InterPro" id="IPR023296">
    <property type="entry name" value="Glyco_hydro_beta-prop_sf"/>
</dbReference>
<dbReference type="PROSITE" id="PS50022">
    <property type="entry name" value="FA58C_3"/>
    <property type="match status" value="1"/>
</dbReference>
<dbReference type="InterPro" id="IPR013783">
    <property type="entry name" value="Ig-like_fold"/>
</dbReference>
<proteinExistence type="predicted"/>
<dbReference type="SUPFAM" id="SSF49265">
    <property type="entry name" value="Fibronectin type III"/>
    <property type="match status" value="1"/>
</dbReference>
<accession>A0A8H5IW26</accession>